<dbReference type="EMBL" id="JAPWTJ010001184">
    <property type="protein sequence ID" value="KAJ8973383.1"/>
    <property type="molecule type" value="Genomic_DNA"/>
</dbReference>
<evidence type="ECO:0000256" key="6">
    <source>
        <dbReference type="SAM" id="Phobius"/>
    </source>
</evidence>
<dbReference type="InterPro" id="IPR051085">
    <property type="entry name" value="MB_O-acyltransferase"/>
</dbReference>
<evidence type="ECO:0008006" key="9">
    <source>
        <dbReference type="Google" id="ProtNLM"/>
    </source>
</evidence>
<dbReference type="Proteomes" id="UP001162164">
    <property type="component" value="Unassembled WGS sequence"/>
</dbReference>
<accession>A0ABQ9J5P7</accession>
<comment type="subcellular location">
    <subcellularLocation>
        <location evidence="1">Membrane</location>
        <topology evidence="1">Multi-pass membrane protein</topology>
    </subcellularLocation>
</comment>
<evidence type="ECO:0000256" key="3">
    <source>
        <dbReference type="ARBA" id="ARBA00022989"/>
    </source>
</evidence>
<evidence type="ECO:0000256" key="1">
    <source>
        <dbReference type="ARBA" id="ARBA00004141"/>
    </source>
</evidence>
<evidence type="ECO:0000256" key="4">
    <source>
        <dbReference type="ARBA" id="ARBA00023136"/>
    </source>
</evidence>
<dbReference type="PANTHER" id="PTHR13285">
    <property type="entry name" value="ACYLTRANSFERASE"/>
    <property type="match status" value="1"/>
</dbReference>
<dbReference type="PANTHER" id="PTHR13285:SF18">
    <property type="entry name" value="PROTEIN-CYSTEINE N-PALMITOYLTRANSFERASE RASP"/>
    <property type="match status" value="1"/>
</dbReference>
<reference evidence="7" key="1">
    <citation type="journal article" date="2023" name="Insect Mol. Biol.">
        <title>Genome sequencing provides insights into the evolution of gene families encoding plant cell wall-degrading enzymes in longhorned beetles.</title>
        <authorList>
            <person name="Shin N.R."/>
            <person name="Okamura Y."/>
            <person name="Kirsch R."/>
            <person name="Pauchet Y."/>
        </authorList>
    </citation>
    <scope>NUCLEOTIDE SEQUENCE</scope>
    <source>
        <strain evidence="7">MMC_N1</strain>
    </source>
</reference>
<dbReference type="InterPro" id="IPR004299">
    <property type="entry name" value="MBOAT_fam"/>
</dbReference>
<organism evidence="7 8">
    <name type="scientific">Molorchus minor</name>
    <dbReference type="NCBI Taxonomy" id="1323400"/>
    <lineage>
        <taxon>Eukaryota</taxon>
        <taxon>Metazoa</taxon>
        <taxon>Ecdysozoa</taxon>
        <taxon>Arthropoda</taxon>
        <taxon>Hexapoda</taxon>
        <taxon>Insecta</taxon>
        <taxon>Pterygota</taxon>
        <taxon>Neoptera</taxon>
        <taxon>Endopterygota</taxon>
        <taxon>Coleoptera</taxon>
        <taxon>Polyphaga</taxon>
        <taxon>Cucujiformia</taxon>
        <taxon>Chrysomeloidea</taxon>
        <taxon>Cerambycidae</taxon>
        <taxon>Lamiinae</taxon>
        <taxon>Monochamini</taxon>
        <taxon>Molorchus</taxon>
    </lineage>
</organism>
<feature type="transmembrane region" description="Helical" evidence="6">
    <location>
        <begin position="67"/>
        <end position="85"/>
    </location>
</feature>
<sequence length="302" mass="34869">MGQHFHIKYIVLYGLSTTCASFENVNVPHLPRCIGRIHLYSDMWKYFDRGLYKYLVRHIYIPTMKIVPYKFLASLLCFLFVYIWHGVETYILIWSLLNYFGVCLEYMCASLKHKYFGMTKYSKAPDGQWFRRFKCLLTAPLLALSAISNFYFFAGTEIGNTFFLRIITESLTNTVYIIVILYCCCQVSEELRTLNAKKILKNDSQKCEFEILDMYGSQVDFKMSILQIDSQNRGATATFNSVKPFCVFEKKTHGERIPNMGEGTKKLLKKYCSPKAGKKIEPYTFDVNTFAAATLRGSPGAN</sequence>
<keyword evidence="4 6" id="KW-0472">Membrane</keyword>
<proteinExistence type="inferred from homology"/>
<keyword evidence="2 6" id="KW-0812">Transmembrane</keyword>
<keyword evidence="3 6" id="KW-1133">Transmembrane helix</keyword>
<name>A0ABQ9J5P7_9CUCU</name>
<comment type="similarity">
    <text evidence="5">Belongs to the membrane-bound acyltransferase family. HHAT subfamily.</text>
</comment>
<keyword evidence="8" id="KW-1185">Reference proteome</keyword>
<comment type="caution">
    <text evidence="7">The sequence shown here is derived from an EMBL/GenBank/DDBJ whole genome shotgun (WGS) entry which is preliminary data.</text>
</comment>
<feature type="transmembrane region" description="Helical" evidence="6">
    <location>
        <begin position="91"/>
        <end position="112"/>
    </location>
</feature>
<evidence type="ECO:0000256" key="5">
    <source>
        <dbReference type="ARBA" id="ARBA00038268"/>
    </source>
</evidence>
<protein>
    <recommendedName>
        <fullName evidence="9">Protein-cysteine N-palmitoyltransferase Rasp</fullName>
    </recommendedName>
</protein>
<evidence type="ECO:0000313" key="7">
    <source>
        <dbReference type="EMBL" id="KAJ8973383.1"/>
    </source>
</evidence>
<dbReference type="Pfam" id="PF03062">
    <property type="entry name" value="MBOAT"/>
    <property type="match status" value="1"/>
</dbReference>
<evidence type="ECO:0000256" key="2">
    <source>
        <dbReference type="ARBA" id="ARBA00022692"/>
    </source>
</evidence>
<feature type="transmembrane region" description="Helical" evidence="6">
    <location>
        <begin position="133"/>
        <end position="154"/>
    </location>
</feature>
<gene>
    <name evidence="7" type="ORF">NQ317_012098</name>
</gene>
<evidence type="ECO:0000313" key="8">
    <source>
        <dbReference type="Proteomes" id="UP001162164"/>
    </source>
</evidence>